<sequence>MEFKLQPLGDNSVIIELGEDISRNIQQKVNKVSSFLDEQSFDWVIEYVPGFTTVAVFYDPMKIKTDTLPYEQVCEELSSYLEKLDVEEGAEPRVVEIPVCYGGEFGPDLEEVAERNELTSEEVIDIHSNGEYIVYMIGFAPGFPYIGGMDERISAPRRKNPRLKIPAGSVGIAGKQTGVYPIETPGGWQLIGKTPRKLFLPEGETPSLLQAGDQIKFVPITEEEFQKWEENEND</sequence>
<dbReference type="AlphaFoldDB" id="A0A1B1Z8W3"/>
<dbReference type="PANTHER" id="PTHR34698">
    <property type="entry name" value="5-OXOPROLINASE SUBUNIT B"/>
    <property type="match status" value="1"/>
</dbReference>
<dbReference type="KEGG" id="far:ABE41_017840"/>
<reference evidence="5 6" key="1">
    <citation type="submission" date="2016-08" db="EMBL/GenBank/DDBJ databases">
        <title>Complete genome sequence of Fictibacillus arsenicus G25-54, a strain with toxicity to nematodes and a potential arsenic-resistance activity.</title>
        <authorList>
            <person name="Zheng Z."/>
        </authorList>
    </citation>
    <scope>NUCLEOTIDE SEQUENCE [LARGE SCALE GENOMIC DNA]</scope>
    <source>
        <strain evidence="5 6">G25-54</strain>
    </source>
</reference>
<organism evidence="5 6">
    <name type="scientific">Fictibacillus arsenicus</name>
    <dbReference type="NCBI Taxonomy" id="255247"/>
    <lineage>
        <taxon>Bacteria</taxon>
        <taxon>Bacillati</taxon>
        <taxon>Bacillota</taxon>
        <taxon>Bacilli</taxon>
        <taxon>Bacillales</taxon>
        <taxon>Fictibacillaceae</taxon>
        <taxon>Fictibacillus</taxon>
    </lineage>
</organism>
<dbReference type="NCBIfam" id="TIGR00370">
    <property type="entry name" value="5-oxoprolinase subunit PxpB"/>
    <property type="match status" value="1"/>
</dbReference>
<keyword evidence="1" id="KW-0547">Nucleotide-binding</keyword>
<dbReference type="InterPro" id="IPR003833">
    <property type="entry name" value="CT_C_D"/>
</dbReference>
<evidence type="ECO:0000256" key="1">
    <source>
        <dbReference type="ARBA" id="ARBA00022741"/>
    </source>
</evidence>
<dbReference type="Gene3D" id="3.30.1360.40">
    <property type="match status" value="1"/>
</dbReference>
<evidence type="ECO:0000313" key="6">
    <source>
        <dbReference type="Proteomes" id="UP000077412"/>
    </source>
</evidence>
<keyword evidence="6" id="KW-1185">Reference proteome</keyword>
<dbReference type="STRING" id="255247.ABE41_017840"/>
<name>A0A1B1Z8W3_9BACL</name>
<evidence type="ECO:0000313" key="5">
    <source>
        <dbReference type="EMBL" id="ANX13877.1"/>
    </source>
</evidence>
<feature type="domain" description="Carboxyltransferase" evidence="4">
    <location>
        <begin position="3"/>
        <end position="209"/>
    </location>
</feature>
<evidence type="ECO:0000256" key="3">
    <source>
        <dbReference type="ARBA" id="ARBA00022840"/>
    </source>
</evidence>
<proteinExistence type="predicted"/>
<dbReference type="EMBL" id="CP016761">
    <property type="protein sequence ID" value="ANX13877.1"/>
    <property type="molecule type" value="Genomic_DNA"/>
</dbReference>
<dbReference type="SUPFAM" id="SSF50891">
    <property type="entry name" value="Cyclophilin-like"/>
    <property type="match status" value="1"/>
</dbReference>
<dbReference type="Pfam" id="PF02682">
    <property type="entry name" value="CT_C_D"/>
    <property type="match status" value="1"/>
</dbReference>
<dbReference type="GO" id="GO:0005524">
    <property type="term" value="F:ATP binding"/>
    <property type="evidence" value="ECO:0007669"/>
    <property type="project" value="UniProtKB-KW"/>
</dbReference>
<gene>
    <name evidence="5" type="ORF">ABE41_017840</name>
</gene>
<dbReference type="InterPro" id="IPR010016">
    <property type="entry name" value="PxpB"/>
</dbReference>
<dbReference type="PANTHER" id="PTHR34698:SF2">
    <property type="entry name" value="5-OXOPROLINASE SUBUNIT B"/>
    <property type="match status" value="1"/>
</dbReference>
<evidence type="ECO:0000256" key="2">
    <source>
        <dbReference type="ARBA" id="ARBA00022801"/>
    </source>
</evidence>
<dbReference type="InterPro" id="IPR029000">
    <property type="entry name" value="Cyclophilin-like_dom_sf"/>
</dbReference>
<dbReference type="GO" id="GO:0016787">
    <property type="term" value="F:hydrolase activity"/>
    <property type="evidence" value="ECO:0007669"/>
    <property type="project" value="UniProtKB-KW"/>
</dbReference>
<dbReference type="Gene3D" id="2.40.100.10">
    <property type="entry name" value="Cyclophilin-like"/>
    <property type="match status" value="1"/>
</dbReference>
<protein>
    <submittedName>
        <fullName evidence="5">Kinase inhibitor</fullName>
    </submittedName>
</protein>
<evidence type="ECO:0000259" key="4">
    <source>
        <dbReference type="SMART" id="SM00796"/>
    </source>
</evidence>
<accession>A0A1B1Z8W3</accession>
<dbReference type="RefSeq" id="WP_066293293.1">
    <property type="nucleotide sequence ID" value="NZ_CP016761.1"/>
</dbReference>
<keyword evidence="2" id="KW-0378">Hydrolase</keyword>
<dbReference type="Proteomes" id="UP000077412">
    <property type="component" value="Chromosome"/>
</dbReference>
<dbReference type="SMART" id="SM00796">
    <property type="entry name" value="AHS1"/>
    <property type="match status" value="1"/>
</dbReference>
<keyword evidence="3" id="KW-0067">ATP-binding</keyword>
<dbReference type="OrthoDB" id="9778567at2"/>
<dbReference type="SUPFAM" id="SSF160467">
    <property type="entry name" value="PH0987 N-terminal domain-like"/>
    <property type="match status" value="1"/>
</dbReference>